<accession>A0A4C2E4L6</accession>
<dbReference type="Gene3D" id="4.10.240.10">
    <property type="entry name" value="Zn(2)-C6 fungal-type DNA-binding domain"/>
    <property type="match status" value="1"/>
</dbReference>
<feature type="compositionally biased region" description="Polar residues" evidence="1">
    <location>
        <begin position="77"/>
        <end position="99"/>
    </location>
</feature>
<protein>
    <recommendedName>
        <fullName evidence="2">Zn(2)-C6 fungal-type domain-containing protein</fullName>
    </recommendedName>
</protein>
<dbReference type="PROSITE" id="PS00463">
    <property type="entry name" value="ZN2_CY6_FUNGAL_1"/>
    <property type="match status" value="1"/>
</dbReference>
<proteinExistence type="predicted"/>
<feature type="compositionally biased region" description="Basic and acidic residues" evidence="1">
    <location>
        <begin position="243"/>
        <end position="263"/>
    </location>
</feature>
<name>A0A4C2E4L6_9SACH</name>
<feature type="region of interest" description="Disordered" evidence="1">
    <location>
        <begin position="1"/>
        <end position="583"/>
    </location>
</feature>
<sequence length="658" mass="71805">MVSHEDETQLLVTNPVSKEEEAPSRREEAAVVKEDESTNENKLTATEVESQQQQGFSSQHIHSIKTEYDENPLLSINKPTSAPHNTPVQSAPNSPGSSVNRKKDDKPSASSSTSQGAFSSMSHLPPPPVPVSASRANATDGGTEPPNTDHVDPSGNNDGASNTASTAATTGTEDKQEEEGDSPISIINRRNIFATSDSRSSSASKQVAGPPAKEHLKTNFEEGNSSNLNSNSQGGVAPQSFYFDKDRSVTDPHVKHESNEQKIDISNWRNGADNYSLIEGSPSHTNASEGGGEGEGAVGGESGNDGSGNGDRSRSDSGSSLRGSETNGPAKISNGVNSSPSANNDDDDNYVPPPPPRYINSKLDDIRSRLLLNPRTVSPRSDEDMDKTHAAAVLSNMRSSPFRLSDRPASLSSSRPGSSSFSGKGYTRPVIRIHHREEPSDDQDDNAVLDDDEEEEEDAEEHDENGSERLRHSSTSKVALGPTPARRKEVTWNKNGKRVSRRLSAPETRRTKTKKIKVEPGKETTNSRTRDSSIPPNGTNSEEVDDIYASREVMENEEEDEDEYEDGKNGGKGQSKKNSMGSRSRTGCWICRLRKKKCTEERPRCYNCDRLNLDCFYDVIKPDFVSNPQKKQMKLEEIKKKTKEAKRNAMRKKPGANP</sequence>
<reference evidence="3 4" key="1">
    <citation type="submission" date="2019-01" db="EMBL/GenBank/DDBJ databases">
        <title>Draft Genome Sequencing of Zygosaccharomyces mellis Ca-7.</title>
        <authorList>
            <person name="Shiwa Y."/>
            <person name="Kanesaki Y."/>
            <person name="Ishige T."/>
            <person name="Mura K."/>
            <person name="Hori T."/>
            <person name="Tamura T."/>
        </authorList>
    </citation>
    <scope>NUCLEOTIDE SEQUENCE [LARGE SCALE GENOMIC DNA]</scope>
    <source>
        <strain evidence="3 4">Ca-7</strain>
    </source>
</reference>
<feature type="compositionally biased region" description="Low complexity" evidence="1">
    <location>
        <begin position="410"/>
        <end position="425"/>
    </location>
</feature>
<evidence type="ECO:0000256" key="1">
    <source>
        <dbReference type="SAM" id="MobiDB-lite"/>
    </source>
</evidence>
<feature type="compositionally biased region" description="Basic and acidic residues" evidence="1">
    <location>
        <begin position="17"/>
        <end position="36"/>
    </location>
</feature>
<dbReference type="GO" id="GO:0000981">
    <property type="term" value="F:DNA-binding transcription factor activity, RNA polymerase II-specific"/>
    <property type="evidence" value="ECO:0007669"/>
    <property type="project" value="InterPro"/>
</dbReference>
<dbReference type="EMBL" id="BIMX01000007">
    <property type="protein sequence ID" value="GCE98921.1"/>
    <property type="molecule type" value="Genomic_DNA"/>
</dbReference>
<feature type="compositionally biased region" description="Low complexity" evidence="1">
    <location>
        <begin position="316"/>
        <end position="325"/>
    </location>
</feature>
<feature type="domain" description="Zn(2)-C6 fungal-type" evidence="2">
    <location>
        <begin position="587"/>
        <end position="617"/>
    </location>
</feature>
<feature type="compositionally biased region" description="Low complexity" evidence="1">
    <location>
        <begin position="159"/>
        <end position="171"/>
    </location>
</feature>
<evidence type="ECO:0000313" key="3">
    <source>
        <dbReference type="EMBL" id="GCE98921.1"/>
    </source>
</evidence>
<feature type="compositionally biased region" description="Basic and acidic residues" evidence="1">
    <location>
        <begin position="380"/>
        <end position="389"/>
    </location>
</feature>
<gene>
    <name evidence="3" type="ORF">ZYGM_002806</name>
</gene>
<dbReference type="SMART" id="SM00066">
    <property type="entry name" value="GAL4"/>
    <property type="match status" value="1"/>
</dbReference>
<dbReference type="Pfam" id="PF00172">
    <property type="entry name" value="Zn_clus"/>
    <property type="match status" value="1"/>
</dbReference>
<organism evidence="3 4">
    <name type="scientific">Zygosaccharomyces mellis</name>
    <dbReference type="NCBI Taxonomy" id="42258"/>
    <lineage>
        <taxon>Eukaryota</taxon>
        <taxon>Fungi</taxon>
        <taxon>Dikarya</taxon>
        <taxon>Ascomycota</taxon>
        <taxon>Saccharomycotina</taxon>
        <taxon>Saccharomycetes</taxon>
        <taxon>Saccharomycetales</taxon>
        <taxon>Saccharomycetaceae</taxon>
        <taxon>Zygosaccharomyces</taxon>
    </lineage>
</organism>
<feature type="compositionally biased region" description="Polar residues" evidence="1">
    <location>
        <begin position="523"/>
        <end position="541"/>
    </location>
</feature>
<dbReference type="OrthoDB" id="3251668at2759"/>
<feature type="compositionally biased region" description="Low complexity" evidence="1">
    <location>
        <begin position="108"/>
        <end position="122"/>
    </location>
</feature>
<feature type="compositionally biased region" description="Polar residues" evidence="1">
    <location>
        <begin position="40"/>
        <end position="61"/>
    </location>
</feature>
<dbReference type="GO" id="GO:0008270">
    <property type="term" value="F:zinc ion binding"/>
    <property type="evidence" value="ECO:0007669"/>
    <property type="project" value="InterPro"/>
</dbReference>
<comment type="caution">
    <text evidence="3">The sequence shown here is derived from an EMBL/GenBank/DDBJ whole genome shotgun (WGS) entry which is preliminary data.</text>
</comment>
<dbReference type="Proteomes" id="UP000301737">
    <property type="component" value="Unassembled WGS sequence"/>
</dbReference>
<dbReference type="SUPFAM" id="SSF57701">
    <property type="entry name" value="Zn2/Cys6 DNA-binding domain"/>
    <property type="match status" value="1"/>
</dbReference>
<dbReference type="CDD" id="cd00067">
    <property type="entry name" value="GAL4"/>
    <property type="match status" value="1"/>
</dbReference>
<evidence type="ECO:0000259" key="2">
    <source>
        <dbReference type="PROSITE" id="PS50048"/>
    </source>
</evidence>
<feature type="compositionally biased region" description="Acidic residues" evidence="1">
    <location>
        <begin position="439"/>
        <end position="463"/>
    </location>
</feature>
<evidence type="ECO:0000313" key="4">
    <source>
        <dbReference type="Proteomes" id="UP000301737"/>
    </source>
</evidence>
<dbReference type="AlphaFoldDB" id="A0A4C2E4L6"/>
<dbReference type="InterPro" id="IPR036864">
    <property type="entry name" value="Zn2-C6_fun-type_DNA-bd_sf"/>
</dbReference>
<keyword evidence="4" id="KW-1185">Reference proteome</keyword>
<dbReference type="PROSITE" id="PS50048">
    <property type="entry name" value="ZN2_CY6_FUNGAL_2"/>
    <property type="match status" value="1"/>
</dbReference>
<feature type="compositionally biased region" description="Gly residues" evidence="1">
    <location>
        <begin position="289"/>
        <end position="309"/>
    </location>
</feature>
<feature type="compositionally biased region" description="Acidic residues" evidence="1">
    <location>
        <begin position="555"/>
        <end position="565"/>
    </location>
</feature>
<dbReference type="InterPro" id="IPR001138">
    <property type="entry name" value="Zn2Cys6_DnaBD"/>
</dbReference>